<dbReference type="Pfam" id="PF08423">
    <property type="entry name" value="Rad51"/>
    <property type="match status" value="1"/>
</dbReference>
<dbReference type="GO" id="GO:0033065">
    <property type="term" value="C:Rad51C-XRCC3 complex"/>
    <property type="evidence" value="ECO:0007669"/>
    <property type="project" value="TreeGrafter"/>
</dbReference>
<dbReference type="InterPro" id="IPR027417">
    <property type="entry name" value="P-loop_NTPase"/>
</dbReference>
<evidence type="ECO:0000259" key="9">
    <source>
        <dbReference type="PROSITE" id="PS50162"/>
    </source>
</evidence>
<dbReference type="AlphaFoldDB" id="A0A0U1LUM0"/>
<dbReference type="InterPro" id="IPR020588">
    <property type="entry name" value="RecA_ATP-bd"/>
</dbReference>
<dbReference type="EMBL" id="CVMT01000003">
    <property type="protein sequence ID" value="CRG86925.1"/>
    <property type="molecule type" value="Genomic_DNA"/>
</dbReference>
<evidence type="ECO:0000313" key="11">
    <source>
        <dbReference type="Proteomes" id="UP000054383"/>
    </source>
</evidence>
<dbReference type="CDD" id="cd01393">
    <property type="entry name" value="RecA-like"/>
    <property type="match status" value="1"/>
</dbReference>
<protein>
    <recommendedName>
        <fullName evidence="7">DNA repair protein RAD51 homolog 3</fullName>
    </recommendedName>
</protein>
<keyword evidence="5" id="KW-0234">DNA repair</keyword>
<dbReference type="Proteomes" id="UP000054383">
    <property type="component" value="Unassembled WGS sequence"/>
</dbReference>
<dbReference type="GO" id="GO:0140664">
    <property type="term" value="F:ATP-dependent DNA damage sensor activity"/>
    <property type="evidence" value="ECO:0007669"/>
    <property type="project" value="InterPro"/>
</dbReference>
<dbReference type="GO" id="GO:0005657">
    <property type="term" value="C:replication fork"/>
    <property type="evidence" value="ECO:0007669"/>
    <property type="project" value="TreeGrafter"/>
</dbReference>
<keyword evidence="4" id="KW-0067">ATP-binding</keyword>
<sequence length="386" mass="40736">MDHASPDLLIPSIPASQALRLQSSQQPSSAGVPSQGLLGLGFVSTGLASLDAAILPSAGGGTSAGNGGGFARGSAAEVYGPPGVGKTSLLLNTAVKALAAGERVVWIDTSSPIPKPRLQQLLSNLNNNNNANKEIENITHIRTPSLPHLLALLTHPPTTFPPPGTSLVVVDSVSAPFQSYFPNPTEIRSRLETSSSTGGGGGPTGGTSRGTPGGKDQQTQFLLNRKRAVTSDLASHAAKLASTHNLAVVLVNQTHTKIRGLPRPTLYPALATGGAWESCISTRIVLYRDFFERVGKKGEKVRFAEMMKKGGKVLGARKEGDIVRFVIEDNGLRELQTGTQPESIPISTPISLPVSVRKRKVGEIADSEEEEDEDEFEDDLGDEYIN</sequence>
<evidence type="ECO:0000256" key="8">
    <source>
        <dbReference type="SAM" id="MobiDB-lite"/>
    </source>
</evidence>
<organism evidence="10 11">
    <name type="scientific">Talaromyces islandicus</name>
    <name type="common">Penicillium islandicum</name>
    <dbReference type="NCBI Taxonomy" id="28573"/>
    <lineage>
        <taxon>Eukaryota</taxon>
        <taxon>Fungi</taxon>
        <taxon>Dikarya</taxon>
        <taxon>Ascomycota</taxon>
        <taxon>Pezizomycotina</taxon>
        <taxon>Eurotiomycetes</taxon>
        <taxon>Eurotiomycetidae</taxon>
        <taxon>Eurotiales</taxon>
        <taxon>Trichocomaceae</taxon>
        <taxon>Talaromyces</taxon>
        <taxon>Talaromyces sect. Islandici</taxon>
    </lineage>
</organism>
<feature type="domain" description="RecA family profile 1" evidence="9">
    <location>
        <begin position="39"/>
        <end position="254"/>
    </location>
</feature>
<feature type="region of interest" description="Disordered" evidence="8">
    <location>
        <begin position="362"/>
        <end position="386"/>
    </location>
</feature>
<keyword evidence="6" id="KW-0539">Nucleus</keyword>
<dbReference type="OMA" id="IACNALR"/>
<dbReference type="GO" id="GO:0033063">
    <property type="term" value="C:Rad51B-Rad51C-Rad51D-XRCC2 complex"/>
    <property type="evidence" value="ECO:0007669"/>
    <property type="project" value="TreeGrafter"/>
</dbReference>
<dbReference type="PANTHER" id="PTHR46239">
    <property type="entry name" value="DNA REPAIR PROTEIN RAD51 HOMOLOG 3 RAD51C"/>
    <property type="match status" value="1"/>
</dbReference>
<dbReference type="GO" id="GO:0007131">
    <property type="term" value="P:reciprocal meiotic recombination"/>
    <property type="evidence" value="ECO:0007669"/>
    <property type="project" value="TreeGrafter"/>
</dbReference>
<evidence type="ECO:0000313" key="10">
    <source>
        <dbReference type="EMBL" id="CRG86925.1"/>
    </source>
</evidence>
<feature type="compositionally biased region" description="Acidic residues" evidence="8">
    <location>
        <begin position="365"/>
        <end position="386"/>
    </location>
</feature>
<dbReference type="Gene3D" id="3.40.50.300">
    <property type="entry name" value="P-loop containing nucleotide triphosphate hydrolases"/>
    <property type="match status" value="1"/>
</dbReference>
<dbReference type="InterPro" id="IPR013632">
    <property type="entry name" value="Rad51_C"/>
</dbReference>
<dbReference type="GO" id="GO:0000707">
    <property type="term" value="P:meiotic DNA recombinase assembly"/>
    <property type="evidence" value="ECO:0007669"/>
    <property type="project" value="TreeGrafter"/>
</dbReference>
<keyword evidence="11" id="KW-1185">Reference proteome</keyword>
<name>A0A0U1LUM0_TALIS</name>
<keyword evidence="2" id="KW-0547">Nucleotide-binding</keyword>
<dbReference type="SUPFAM" id="SSF52540">
    <property type="entry name" value="P-loop containing nucleoside triphosphate hydrolases"/>
    <property type="match status" value="1"/>
</dbReference>
<evidence type="ECO:0000256" key="3">
    <source>
        <dbReference type="ARBA" id="ARBA00022763"/>
    </source>
</evidence>
<evidence type="ECO:0000256" key="5">
    <source>
        <dbReference type="ARBA" id="ARBA00023204"/>
    </source>
</evidence>
<dbReference type="GO" id="GO:0008821">
    <property type="term" value="F:crossover junction DNA endonuclease activity"/>
    <property type="evidence" value="ECO:0007669"/>
    <property type="project" value="TreeGrafter"/>
</dbReference>
<proteinExistence type="predicted"/>
<feature type="region of interest" description="Disordered" evidence="8">
    <location>
        <begin position="184"/>
        <end position="217"/>
    </location>
</feature>
<comment type="subcellular location">
    <subcellularLocation>
        <location evidence="1">Nucleus</location>
    </subcellularLocation>
</comment>
<evidence type="ECO:0000256" key="1">
    <source>
        <dbReference type="ARBA" id="ARBA00004123"/>
    </source>
</evidence>
<evidence type="ECO:0000256" key="6">
    <source>
        <dbReference type="ARBA" id="ARBA00023242"/>
    </source>
</evidence>
<dbReference type="STRING" id="28573.A0A0U1LUM0"/>
<reference evidence="10 11" key="1">
    <citation type="submission" date="2015-04" db="EMBL/GenBank/DDBJ databases">
        <authorList>
            <person name="Syromyatnikov M.Y."/>
            <person name="Popov V.N."/>
        </authorList>
    </citation>
    <scope>NUCLEOTIDE SEQUENCE [LARGE SCALE GENOMIC DNA]</scope>
    <source>
        <strain evidence="10">WF-38-12</strain>
    </source>
</reference>
<dbReference type="GO" id="GO:0000400">
    <property type="term" value="F:four-way junction DNA binding"/>
    <property type="evidence" value="ECO:0007669"/>
    <property type="project" value="TreeGrafter"/>
</dbReference>
<dbReference type="PANTHER" id="PTHR46239:SF1">
    <property type="entry name" value="DNA REPAIR PROTEIN RAD51 HOMOLOG 3"/>
    <property type="match status" value="1"/>
</dbReference>
<accession>A0A0U1LUM0</accession>
<dbReference type="InterPro" id="IPR052093">
    <property type="entry name" value="HR_Repair_Mediator"/>
</dbReference>
<dbReference type="OrthoDB" id="5957327at2759"/>
<dbReference type="PROSITE" id="PS50162">
    <property type="entry name" value="RECA_2"/>
    <property type="match status" value="1"/>
</dbReference>
<feature type="compositionally biased region" description="Gly residues" evidence="8">
    <location>
        <begin position="197"/>
        <end position="213"/>
    </location>
</feature>
<evidence type="ECO:0000256" key="7">
    <source>
        <dbReference type="ARBA" id="ARBA00040674"/>
    </source>
</evidence>
<gene>
    <name evidence="10" type="ORF">PISL3812_03938</name>
</gene>
<dbReference type="GO" id="GO:0005524">
    <property type="term" value="F:ATP binding"/>
    <property type="evidence" value="ECO:0007669"/>
    <property type="project" value="UniProtKB-KW"/>
</dbReference>
<evidence type="ECO:0000256" key="2">
    <source>
        <dbReference type="ARBA" id="ARBA00022741"/>
    </source>
</evidence>
<evidence type="ECO:0000256" key="4">
    <source>
        <dbReference type="ARBA" id="ARBA00022840"/>
    </source>
</evidence>
<keyword evidence="3" id="KW-0227">DNA damage</keyword>